<dbReference type="PROSITE" id="PS51352">
    <property type="entry name" value="THIOREDOXIN_2"/>
    <property type="match status" value="1"/>
</dbReference>
<dbReference type="PANTHER" id="PTHR10438:SF463">
    <property type="entry name" value="THIOREDOXIN"/>
    <property type="match status" value="1"/>
</dbReference>
<protein>
    <recommendedName>
        <fullName evidence="1">Thioredoxin domain-containing protein</fullName>
    </recommendedName>
</protein>
<organism evidence="2 3">
    <name type="scientific">Zingiber officinale</name>
    <name type="common">Ginger</name>
    <name type="synonym">Amomum zingiber</name>
    <dbReference type="NCBI Taxonomy" id="94328"/>
    <lineage>
        <taxon>Eukaryota</taxon>
        <taxon>Viridiplantae</taxon>
        <taxon>Streptophyta</taxon>
        <taxon>Embryophyta</taxon>
        <taxon>Tracheophyta</taxon>
        <taxon>Spermatophyta</taxon>
        <taxon>Magnoliopsida</taxon>
        <taxon>Liliopsida</taxon>
        <taxon>Zingiberales</taxon>
        <taxon>Zingiberaceae</taxon>
        <taxon>Zingiber</taxon>
    </lineage>
</organism>
<dbReference type="InterPro" id="IPR013766">
    <property type="entry name" value="Thioredoxin_domain"/>
</dbReference>
<dbReference type="PRINTS" id="PR00421">
    <property type="entry name" value="THIOREDOXIN"/>
</dbReference>
<evidence type="ECO:0000313" key="2">
    <source>
        <dbReference type="EMBL" id="KAG6484000.1"/>
    </source>
</evidence>
<evidence type="ECO:0000259" key="1">
    <source>
        <dbReference type="PROSITE" id="PS51352"/>
    </source>
</evidence>
<dbReference type="InterPro" id="IPR017937">
    <property type="entry name" value="Thioredoxin_CS"/>
</dbReference>
<gene>
    <name evidence="2" type="ORF">ZIOFF_060793</name>
</gene>
<dbReference type="CDD" id="cd02947">
    <property type="entry name" value="TRX_family"/>
    <property type="match status" value="1"/>
</dbReference>
<dbReference type="InterPro" id="IPR036249">
    <property type="entry name" value="Thioredoxin-like_sf"/>
</dbReference>
<dbReference type="InterPro" id="IPR050620">
    <property type="entry name" value="Thioredoxin_H-type-like"/>
</dbReference>
<dbReference type="Gene3D" id="3.40.30.10">
    <property type="entry name" value="Glutaredoxin"/>
    <property type="match status" value="1"/>
</dbReference>
<dbReference type="SUPFAM" id="SSF52833">
    <property type="entry name" value="Thioredoxin-like"/>
    <property type="match status" value="1"/>
</dbReference>
<dbReference type="Proteomes" id="UP000734854">
    <property type="component" value="Unassembled WGS sequence"/>
</dbReference>
<keyword evidence="3" id="KW-1185">Reference proteome</keyword>
<accession>A0A8J5FBX9</accession>
<dbReference type="EMBL" id="JACMSC010000016">
    <property type="protein sequence ID" value="KAG6484000.1"/>
    <property type="molecule type" value="Genomic_DNA"/>
</dbReference>
<dbReference type="PROSITE" id="PS00194">
    <property type="entry name" value="THIOREDOXIN_1"/>
    <property type="match status" value="1"/>
</dbReference>
<comment type="caution">
    <text evidence="2">The sequence shown here is derived from an EMBL/GenBank/DDBJ whole genome shotgun (WGS) entry which is preliminary data.</text>
</comment>
<sequence length="212" mass="23428">MGSLFSVPAAAASEEGESAVVAVHSAGEWTQNWQAHSQTNKLMVIDFSASWCGPCRMIEPVFREMSNQYTDAVFLKIDVDELPCLEESILFNLNCTLVQRLKIRIPPHHQVYSQLGCCAIGGGGSLTIVEGHIYQDILMKASGVVMLDFLSKVGSRSEGEKTLEELEWEVSKQWKVLAMPTFVLVKGGKEVGRIVGVQKDKLEMQIKELLNA</sequence>
<dbReference type="AlphaFoldDB" id="A0A8J5FBX9"/>
<dbReference type="Pfam" id="PF00085">
    <property type="entry name" value="Thioredoxin"/>
    <property type="match status" value="1"/>
</dbReference>
<reference evidence="2 3" key="1">
    <citation type="submission" date="2020-08" db="EMBL/GenBank/DDBJ databases">
        <title>Plant Genome Project.</title>
        <authorList>
            <person name="Zhang R.-G."/>
        </authorList>
    </citation>
    <scope>NUCLEOTIDE SEQUENCE [LARGE SCALE GENOMIC DNA]</scope>
    <source>
        <tissue evidence="2">Rhizome</tissue>
    </source>
</reference>
<dbReference type="PANTHER" id="PTHR10438">
    <property type="entry name" value="THIOREDOXIN"/>
    <property type="match status" value="1"/>
</dbReference>
<name>A0A8J5FBX9_ZINOF</name>
<feature type="domain" description="Thioredoxin" evidence="1">
    <location>
        <begin position="1"/>
        <end position="211"/>
    </location>
</feature>
<evidence type="ECO:0000313" key="3">
    <source>
        <dbReference type="Proteomes" id="UP000734854"/>
    </source>
</evidence>
<proteinExistence type="predicted"/>